<evidence type="ECO:0000313" key="2">
    <source>
        <dbReference type="Proteomes" id="UP001614264"/>
    </source>
</evidence>
<evidence type="ECO:0008006" key="3">
    <source>
        <dbReference type="Google" id="ProtNLM"/>
    </source>
</evidence>
<name>A0ABW8BLZ3_9ACTN</name>
<dbReference type="Proteomes" id="UP001614264">
    <property type="component" value="Unassembled WGS sequence"/>
</dbReference>
<keyword evidence="2" id="KW-1185">Reference proteome</keyword>
<reference evidence="1 2" key="1">
    <citation type="submission" date="2024-07" db="EMBL/GenBank/DDBJ databases">
        <title>Whole genome sequencing of Prodigiosin pigment-producing Streptomyces salinarius isolated from rhizosphere soil of Arachis hypogaea.</title>
        <authorList>
            <person name="Vidhya A."/>
            <person name="Ramya S."/>
        </authorList>
    </citation>
    <scope>NUCLEOTIDE SEQUENCE [LARGE SCALE GENOMIC DNA]</scope>
    <source>
        <strain evidence="1 2">VRMG2420</strain>
    </source>
</reference>
<gene>
    <name evidence="1" type="ORF">AB4829_36360</name>
</gene>
<proteinExistence type="predicted"/>
<accession>A0ABW8BLZ3</accession>
<protein>
    <recommendedName>
        <fullName evidence="3">CopG family transcriptional regulator</fullName>
    </recommendedName>
</protein>
<organism evidence="1 2">
    <name type="scientific">Streptomyces salinarius</name>
    <dbReference type="NCBI Taxonomy" id="2762598"/>
    <lineage>
        <taxon>Bacteria</taxon>
        <taxon>Bacillati</taxon>
        <taxon>Actinomycetota</taxon>
        <taxon>Actinomycetes</taxon>
        <taxon>Kitasatosporales</taxon>
        <taxon>Streptomycetaceae</taxon>
        <taxon>Streptomyces</taxon>
    </lineage>
</organism>
<sequence length="60" mass="6562">MMELFTDADMERIAAAAARDGRDPAEWLRQVVRARLDAEDLEYALVGAHFTVAARAAAGE</sequence>
<comment type="caution">
    <text evidence="1">The sequence shown here is derived from an EMBL/GenBank/DDBJ whole genome shotgun (WGS) entry which is preliminary data.</text>
</comment>
<dbReference type="RefSeq" id="WP_391918077.1">
    <property type="nucleotide sequence ID" value="NZ_JBITPR010000066.1"/>
</dbReference>
<evidence type="ECO:0000313" key="1">
    <source>
        <dbReference type="EMBL" id="MFI7876053.1"/>
    </source>
</evidence>
<dbReference type="EMBL" id="JBITPR010000066">
    <property type="protein sequence ID" value="MFI7876053.1"/>
    <property type="molecule type" value="Genomic_DNA"/>
</dbReference>